<dbReference type="EMBL" id="CP016027">
    <property type="protein sequence ID" value="ANJ67401.1"/>
    <property type="molecule type" value="Genomic_DNA"/>
</dbReference>
<protein>
    <submittedName>
        <fullName evidence="1">Uncharacterized protein</fullName>
    </submittedName>
</protein>
<accession>A0A191ZHN1</accession>
<evidence type="ECO:0000313" key="2">
    <source>
        <dbReference type="Proteomes" id="UP000078596"/>
    </source>
</evidence>
<reference evidence="1 2" key="1">
    <citation type="submission" date="2016-06" db="EMBL/GenBank/DDBJ databases">
        <title>Insight into the functional genes involving in sulfur oxidation in Pearl River water.</title>
        <authorList>
            <person name="Luo J."/>
            <person name="Tan X."/>
            <person name="Lin W."/>
        </authorList>
    </citation>
    <scope>NUCLEOTIDE SEQUENCE [LARGE SCALE GENOMIC DNA]</scope>
    <source>
        <strain evidence="1 2">LS2</strain>
    </source>
</reference>
<proteinExistence type="predicted"/>
<dbReference type="AlphaFoldDB" id="A0A191ZHN1"/>
<organism evidence="1 2">
    <name type="scientific">Halothiobacillus diazotrophicus</name>
    <dbReference type="NCBI Taxonomy" id="1860122"/>
    <lineage>
        <taxon>Bacteria</taxon>
        <taxon>Pseudomonadati</taxon>
        <taxon>Pseudomonadota</taxon>
        <taxon>Gammaproteobacteria</taxon>
        <taxon>Chromatiales</taxon>
        <taxon>Halothiobacillaceae</taxon>
        <taxon>Halothiobacillus</taxon>
    </lineage>
</organism>
<dbReference type="Proteomes" id="UP000078596">
    <property type="component" value="Chromosome"/>
</dbReference>
<gene>
    <name evidence="1" type="ORF">A9404_08425</name>
</gene>
<keyword evidence="2" id="KW-1185">Reference proteome</keyword>
<name>A0A191ZHN1_9GAMM</name>
<dbReference type="KEGG" id="haz:A9404_08425"/>
<sequence length="60" mass="6176">MAALVTSSAKQVCHAGQQSDPAQVLGQSAIADLGITKPDLGINGVYLRILQGKGVSDRLN</sequence>
<evidence type="ECO:0000313" key="1">
    <source>
        <dbReference type="EMBL" id="ANJ67401.1"/>
    </source>
</evidence>